<organism evidence="1 2">
    <name type="scientific">Amnimonas aquatica</name>
    <dbReference type="NCBI Taxonomy" id="2094561"/>
    <lineage>
        <taxon>Bacteria</taxon>
        <taxon>Pseudomonadati</taxon>
        <taxon>Pseudomonadota</taxon>
        <taxon>Gammaproteobacteria</taxon>
        <taxon>Moraxellales</taxon>
        <taxon>Moraxellaceae</taxon>
        <taxon>Amnimonas</taxon>
    </lineage>
</organism>
<evidence type="ECO:0000313" key="2">
    <source>
        <dbReference type="Proteomes" id="UP000243900"/>
    </source>
</evidence>
<accession>A0A2P6ARE9</accession>
<comment type="caution">
    <text evidence="1">The sequence shown here is derived from an EMBL/GenBank/DDBJ whole genome shotgun (WGS) entry which is preliminary data.</text>
</comment>
<feature type="non-terminal residue" evidence="1">
    <location>
        <position position="27"/>
    </location>
</feature>
<dbReference type="Proteomes" id="UP000243900">
    <property type="component" value="Unassembled WGS sequence"/>
</dbReference>
<protein>
    <submittedName>
        <fullName evidence="1">Beta-hydroxydecanoyl-ACP dehydratase</fullName>
    </submittedName>
</protein>
<reference evidence="2" key="1">
    <citation type="submission" date="2018-02" db="EMBL/GenBank/DDBJ databases">
        <title>Genome sequencing of Solimonas sp. HR-BB.</title>
        <authorList>
            <person name="Lee Y."/>
            <person name="Jeon C.O."/>
        </authorList>
    </citation>
    <scope>NUCLEOTIDE SEQUENCE [LARGE SCALE GENOMIC DNA]</scope>
    <source>
        <strain evidence="2">HR-E</strain>
    </source>
</reference>
<keyword evidence="2" id="KW-1185">Reference proteome</keyword>
<proteinExistence type="predicted"/>
<dbReference type="EMBL" id="PTQZ01000189">
    <property type="protein sequence ID" value="PQA37193.1"/>
    <property type="molecule type" value="Genomic_DNA"/>
</dbReference>
<gene>
    <name evidence="1" type="ORF">C5O18_07595</name>
</gene>
<dbReference type="AlphaFoldDB" id="A0A2P6ARE9"/>
<name>A0A2P6ARE9_9GAMM</name>
<evidence type="ECO:0000313" key="1">
    <source>
        <dbReference type="EMBL" id="PQA37193.1"/>
    </source>
</evidence>
<sequence length="27" mass="3023">MKPFHAQQTSFSRDELLACGRGELFGP</sequence>